<evidence type="ECO:0000256" key="1">
    <source>
        <dbReference type="ARBA" id="ARBA00022741"/>
    </source>
</evidence>
<gene>
    <name evidence="5" type="ORF">GCM10010249_59370</name>
</gene>
<evidence type="ECO:0000256" key="2">
    <source>
        <dbReference type="ARBA" id="ARBA00022840"/>
    </source>
</evidence>
<evidence type="ECO:0000259" key="4">
    <source>
        <dbReference type="PROSITE" id="PS50043"/>
    </source>
</evidence>
<dbReference type="InterPro" id="IPR027417">
    <property type="entry name" value="P-loop_NTPase"/>
</dbReference>
<dbReference type="RefSeq" id="WP_189538257.1">
    <property type="nucleotide sequence ID" value="NZ_BMSV01000020.1"/>
</dbReference>
<dbReference type="InterPro" id="IPR036388">
    <property type="entry name" value="WH-like_DNA-bd_sf"/>
</dbReference>
<sequence length="924" mass="99309">MMTTHDFIGRTVTHALVPGVAESVLVLVEGVAGTGKSHLLKKLNASCEAAAANRVLWWLCGTAETQPQEQSQEGPLLLLVDDAHRATEEERQRLRRVLERPWPGLAAVVTYRPEELAFPALPLGAPAVMYPPGLTVLRHRLQVWGEERIRRVAAKTLEGRCAADAVGRLHERSGGVPQVVVDLLSAMKRQGEPAYTAEDVDAVGVPVRLTELVLGRVAAMPLAHQPVAWAAAVLDEPASQNELVTAAGLEATQGHDALLAALATGVLVELDADRYGFSVPLAALAVRTCIPGPVRRTLHERAAEVLTRRQPPSWAAVAAHRKAAGGGRGWLRSVEKAARAAVEAGRHQQAIVLLEQTLASPLVPPRARARLAPLLARSAVTGLRSDQTVAVLAQIVRDTTLPVALRGELRLDLGLMLCNQLGRFASGWHELEVAAAELDGVRPDLAGRAMAALAMPYWPGPSLEVHRQWLQKALSVANASGDQTLHAAVLANHVWFTISCGDHHAWKLLDALLTDSTDPACVRHVARGLCNAADAAAWLGSYERAEDFLDQGLKLSAQSGAPYTEHTALGTQLLLKWWTGQWAGLADQCEKFITATADMPVIAFDARVVRSLISFTQGDWGATLSWLSESSEIPWQNMPTPLAATVSGALIRLALARQDLPTAAEQARRAWANATVKGVWAWVAELAPWAVEATARTGDTDTAQAMIRDFALGISEQDAPAAKAALIWSEAVLTEVKAQGKKQQGDELIQAAKLYREASIAYGTLPRPYVQALLVESAARCTLEAHGPSVPTTSRGPTGMTAASGRKTTGVEADQAAAARAISELETCTEQFAELGATWDAARARALLRTWQPAKRGRPPGRASQTERLTSREMEVSQLAANGLTNREIASTLHISPRTVEQHIARAIRKIGALSRKDLQRLRP</sequence>
<reference evidence="5" key="1">
    <citation type="journal article" date="2014" name="Int. J. Syst. Evol. Microbiol.">
        <title>Complete genome sequence of Corynebacterium casei LMG S-19264T (=DSM 44701T), isolated from a smear-ripened cheese.</title>
        <authorList>
            <consortium name="US DOE Joint Genome Institute (JGI-PGF)"/>
            <person name="Walter F."/>
            <person name="Albersmeier A."/>
            <person name="Kalinowski J."/>
            <person name="Ruckert C."/>
        </authorList>
    </citation>
    <scope>NUCLEOTIDE SEQUENCE</scope>
    <source>
        <strain evidence="5">JCM 4335</strain>
    </source>
</reference>
<dbReference type="GO" id="GO:0006355">
    <property type="term" value="P:regulation of DNA-templated transcription"/>
    <property type="evidence" value="ECO:0007669"/>
    <property type="project" value="InterPro"/>
</dbReference>
<feature type="region of interest" description="Disordered" evidence="3">
    <location>
        <begin position="786"/>
        <end position="805"/>
    </location>
</feature>
<reference evidence="5" key="2">
    <citation type="submission" date="2020-09" db="EMBL/GenBank/DDBJ databases">
        <authorList>
            <person name="Sun Q."/>
            <person name="Ohkuma M."/>
        </authorList>
    </citation>
    <scope>NUCLEOTIDE SEQUENCE</scope>
    <source>
        <strain evidence="5">JCM 4335</strain>
    </source>
</reference>
<dbReference type="SUPFAM" id="SSF46894">
    <property type="entry name" value="C-terminal effector domain of the bipartite response regulators"/>
    <property type="match status" value="1"/>
</dbReference>
<dbReference type="GO" id="GO:0004016">
    <property type="term" value="F:adenylate cyclase activity"/>
    <property type="evidence" value="ECO:0007669"/>
    <property type="project" value="TreeGrafter"/>
</dbReference>
<dbReference type="PRINTS" id="PR00038">
    <property type="entry name" value="HTHLUXR"/>
</dbReference>
<protein>
    <submittedName>
        <fullName evidence="5">Helix-turn-helix transcriptional regulator</fullName>
    </submittedName>
</protein>
<evidence type="ECO:0000313" key="5">
    <source>
        <dbReference type="EMBL" id="GGQ32941.1"/>
    </source>
</evidence>
<dbReference type="CDD" id="cd06170">
    <property type="entry name" value="LuxR_C_like"/>
    <property type="match status" value="1"/>
</dbReference>
<dbReference type="PANTHER" id="PTHR16305:SF35">
    <property type="entry name" value="TRANSCRIPTIONAL ACTIVATOR DOMAIN"/>
    <property type="match status" value="1"/>
</dbReference>
<dbReference type="PROSITE" id="PS50043">
    <property type="entry name" value="HTH_LUXR_2"/>
    <property type="match status" value="1"/>
</dbReference>
<proteinExistence type="predicted"/>
<feature type="domain" description="HTH luxR-type" evidence="4">
    <location>
        <begin position="862"/>
        <end position="924"/>
    </location>
</feature>
<dbReference type="InterPro" id="IPR016032">
    <property type="entry name" value="Sig_transdc_resp-reg_C-effctor"/>
</dbReference>
<keyword evidence="2" id="KW-0067">ATP-binding</keyword>
<dbReference type="PANTHER" id="PTHR16305">
    <property type="entry name" value="TESTICULAR SOLUBLE ADENYLYL CYCLASE"/>
    <property type="match status" value="1"/>
</dbReference>
<evidence type="ECO:0000256" key="3">
    <source>
        <dbReference type="SAM" id="MobiDB-lite"/>
    </source>
</evidence>
<dbReference type="InterPro" id="IPR000792">
    <property type="entry name" value="Tscrpt_reg_LuxR_C"/>
</dbReference>
<comment type="caution">
    <text evidence="5">The sequence shown here is derived from an EMBL/GenBank/DDBJ whole genome shotgun (WGS) entry which is preliminary data.</text>
</comment>
<organism evidence="5 6">
    <name type="scientific">Streptomyces roseolilacinus</name>
    <dbReference type="NCBI Taxonomy" id="66904"/>
    <lineage>
        <taxon>Bacteria</taxon>
        <taxon>Bacillati</taxon>
        <taxon>Actinomycetota</taxon>
        <taxon>Actinomycetes</taxon>
        <taxon>Kitasatosporales</taxon>
        <taxon>Streptomycetaceae</taxon>
        <taxon>Streptomyces</taxon>
    </lineage>
</organism>
<name>A0A918B5W5_9ACTN</name>
<dbReference type="GO" id="GO:0003677">
    <property type="term" value="F:DNA binding"/>
    <property type="evidence" value="ECO:0007669"/>
    <property type="project" value="InterPro"/>
</dbReference>
<dbReference type="SMART" id="SM00421">
    <property type="entry name" value="HTH_LUXR"/>
    <property type="match status" value="1"/>
</dbReference>
<dbReference type="EMBL" id="BMSV01000020">
    <property type="protein sequence ID" value="GGQ32941.1"/>
    <property type="molecule type" value="Genomic_DNA"/>
</dbReference>
<keyword evidence="6" id="KW-1185">Reference proteome</keyword>
<keyword evidence="1" id="KW-0547">Nucleotide-binding</keyword>
<dbReference type="Pfam" id="PF00196">
    <property type="entry name" value="GerE"/>
    <property type="match status" value="1"/>
</dbReference>
<evidence type="ECO:0000313" key="6">
    <source>
        <dbReference type="Proteomes" id="UP000654123"/>
    </source>
</evidence>
<dbReference type="AlphaFoldDB" id="A0A918B5W5"/>
<dbReference type="GO" id="GO:0005737">
    <property type="term" value="C:cytoplasm"/>
    <property type="evidence" value="ECO:0007669"/>
    <property type="project" value="TreeGrafter"/>
</dbReference>
<dbReference type="SUPFAM" id="SSF52540">
    <property type="entry name" value="P-loop containing nucleoside triphosphate hydrolases"/>
    <property type="match status" value="1"/>
</dbReference>
<dbReference type="Proteomes" id="UP000654123">
    <property type="component" value="Unassembled WGS sequence"/>
</dbReference>
<dbReference type="GO" id="GO:0005524">
    <property type="term" value="F:ATP binding"/>
    <property type="evidence" value="ECO:0007669"/>
    <property type="project" value="UniProtKB-KW"/>
</dbReference>
<accession>A0A918B5W5</accession>
<dbReference type="PROSITE" id="PS00622">
    <property type="entry name" value="HTH_LUXR_1"/>
    <property type="match status" value="1"/>
</dbReference>
<dbReference type="Gene3D" id="1.10.10.10">
    <property type="entry name" value="Winged helix-like DNA-binding domain superfamily/Winged helix DNA-binding domain"/>
    <property type="match status" value="1"/>
</dbReference>